<feature type="compositionally biased region" description="Polar residues" evidence="10">
    <location>
        <begin position="94"/>
        <end position="115"/>
    </location>
</feature>
<evidence type="ECO:0000256" key="3">
    <source>
        <dbReference type="ARBA" id="ARBA00022679"/>
    </source>
</evidence>
<evidence type="ECO:0000256" key="4">
    <source>
        <dbReference type="ARBA" id="ARBA00022692"/>
    </source>
</evidence>
<evidence type="ECO:0000256" key="8">
    <source>
        <dbReference type="ARBA" id="ARBA00023180"/>
    </source>
</evidence>
<protein>
    <submittedName>
        <fullName evidence="12">S-adenosyl-L-methionine-dependent methyltransferase</fullName>
    </submittedName>
</protein>
<proteinExistence type="inferred from homology"/>
<dbReference type="PANTHER" id="PTHR10108">
    <property type="entry name" value="SAM-DEPENDENT METHYLTRANSFERASE"/>
    <property type="match status" value="1"/>
</dbReference>
<comment type="subcellular location">
    <subcellularLocation>
        <location evidence="9">Endomembrane system</location>
        <topology evidence="9">Single-pass type II membrane protein</topology>
    </subcellularLocation>
</comment>
<evidence type="ECO:0000313" key="13">
    <source>
        <dbReference type="Proteomes" id="UP000501690"/>
    </source>
</evidence>
<evidence type="ECO:0000256" key="11">
    <source>
        <dbReference type="SAM" id="Phobius"/>
    </source>
</evidence>
<dbReference type="InterPro" id="IPR004159">
    <property type="entry name" value="Put_SAM_MeTrfase"/>
</dbReference>
<keyword evidence="5" id="KW-0735">Signal-anchor</keyword>
<evidence type="ECO:0000256" key="2">
    <source>
        <dbReference type="ARBA" id="ARBA00022603"/>
    </source>
</evidence>
<dbReference type="Proteomes" id="UP000501690">
    <property type="component" value="Linkage Group LG2"/>
</dbReference>
<dbReference type="GO" id="GO:0005768">
    <property type="term" value="C:endosome"/>
    <property type="evidence" value="ECO:0007669"/>
    <property type="project" value="TreeGrafter"/>
</dbReference>
<organism evidence="12 13">
    <name type="scientific">Vigna unguiculata</name>
    <name type="common">Cowpea</name>
    <dbReference type="NCBI Taxonomy" id="3917"/>
    <lineage>
        <taxon>Eukaryota</taxon>
        <taxon>Viridiplantae</taxon>
        <taxon>Streptophyta</taxon>
        <taxon>Embryophyta</taxon>
        <taxon>Tracheophyta</taxon>
        <taxon>Spermatophyta</taxon>
        <taxon>Magnoliopsida</taxon>
        <taxon>eudicotyledons</taxon>
        <taxon>Gunneridae</taxon>
        <taxon>Pentapetalae</taxon>
        <taxon>rosids</taxon>
        <taxon>fabids</taxon>
        <taxon>Fabales</taxon>
        <taxon>Fabaceae</taxon>
        <taxon>Papilionoideae</taxon>
        <taxon>50 kb inversion clade</taxon>
        <taxon>NPAAA clade</taxon>
        <taxon>indigoferoid/millettioid clade</taxon>
        <taxon>Phaseoleae</taxon>
        <taxon>Vigna</taxon>
    </lineage>
</organism>
<keyword evidence="8" id="KW-0325">Glycoprotein</keyword>
<keyword evidence="3 12" id="KW-0808">Transferase</keyword>
<name>A0A4D6L8L8_VIGUN</name>
<dbReference type="EMBL" id="CP039346">
    <property type="protein sequence ID" value="QCD84852.1"/>
    <property type="molecule type" value="Genomic_DNA"/>
</dbReference>
<keyword evidence="4 11" id="KW-0812">Transmembrane</keyword>
<dbReference type="FunFam" id="3.40.50.150:FF:000084">
    <property type="entry name" value="probable methyltransferase PMT23"/>
    <property type="match status" value="1"/>
</dbReference>
<dbReference type="Pfam" id="PF03141">
    <property type="entry name" value="Methyltransf_29"/>
    <property type="match status" value="1"/>
</dbReference>
<dbReference type="PANTHER" id="PTHR10108:SF1130">
    <property type="entry name" value="METHYLTRANSFERASE PMT26-RELATED"/>
    <property type="match status" value="1"/>
</dbReference>
<dbReference type="CDD" id="cd02440">
    <property type="entry name" value="AdoMet_MTases"/>
    <property type="match status" value="1"/>
</dbReference>
<dbReference type="InterPro" id="IPR029063">
    <property type="entry name" value="SAM-dependent_MTases_sf"/>
</dbReference>
<sequence>MAQAKYTRIDNNNTNNKRSATSYLSTVTIVVFVALCLFGIWMMTSSSVVPVQNVDMSQDNKNEGQDQSVVKEQNEVKEQSDVIDQSGVKEQSEVTEQATDPSGKSSQQFEENQGDLSADATKGDSTPDKTSDEPEKREEKSDEKSEEKPSDDTKTENQDSNFSERKSDSDESVKQSDSDESVKKSDSDESVKKSDSDENDKKSESDVIESKPESNENKQFDSYSDDKKSDDAGETPDKTEENVEQTGTKDSDEISDKKTDDSTKNQGSTDAFPSVAQSDLLNESTPQNGSFSTQASKSNNEKESQESSKQSTGYDWKRCNVTTGSDFIPCLDNLKAISSLPSTKHYEHRERQCPQKPPTCLVALPNGYKRPIEWPKSREKIWYSNVPHTKLAEYKGHQNWVKVTGEYLTFPGGGTQFKHGALHYIDIIQQSVPDIAWGKRTRVILDVGCGVASFGGFLFERNVLTMSMAPKDEHEAQVQFALERGIPAISAVMGTKRLPFPGRVFDAVHCARCRVPWHIEGGKLLLELNRVLRPGGFFVWSATPIYQKLAEDVEIWTDMKKLTKAMCWELVSVSKDKLNGVGIAVFKKPDSNECYEQRSIDRPPMCPDSEDPNAAWNIPLQACMHKLPVNSTERGSQWPERWPARLTNSPYWLTDSHVGVYGKPAPEDFTVDYEHWKRIVSKSYLNGIGIKWSNVRNVMDMRAVYGGFAAALKDLNIWVMNVISVNAPDTLPIIYERGLFGMYHDWCESFSTYPRSYDLLHADRLFSNIKKRCDLRAVMAEVDRILRPEGKLIVRDTTEIINEVAAMVKSMQWEVRMTYSKEKVGFLCVQKSMWRPTEFETLEYAIGKLPT</sequence>
<dbReference type="GO" id="GO:0005802">
    <property type="term" value="C:trans-Golgi network"/>
    <property type="evidence" value="ECO:0007669"/>
    <property type="project" value="TreeGrafter"/>
</dbReference>
<dbReference type="AlphaFoldDB" id="A0A4D6L8L8"/>
<keyword evidence="13" id="KW-1185">Reference proteome</keyword>
<keyword evidence="6 11" id="KW-1133">Transmembrane helix</keyword>
<accession>A0A4D6L8L8</accession>
<feature type="compositionally biased region" description="Basic and acidic residues" evidence="10">
    <location>
        <begin position="121"/>
        <end position="263"/>
    </location>
</feature>
<feature type="region of interest" description="Disordered" evidence="10">
    <location>
        <begin position="57"/>
        <end position="315"/>
    </location>
</feature>
<dbReference type="SUPFAM" id="SSF53335">
    <property type="entry name" value="S-adenosyl-L-methionine-dependent methyltransferases"/>
    <property type="match status" value="2"/>
</dbReference>
<reference evidence="12 13" key="1">
    <citation type="submission" date="2019-04" db="EMBL/GenBank/DDBJ databases">
        <title>An improved genome assembly and genetic linkage map for asparagus bean, Vigna unguiculata ssp. sesquipedialis.</title>
        <authorList>
            <person name="Xia Q."/>
            <person name="Zhang R."/>
            <person name="Dong Y."/>
        </authorList>
    </citation>
    <scope>NUCLEOTIDE SEQUENCE [LARGE SCALE GENOMIC DNA]</scope>
    <source>
        <tissue evidence="12">Leaf</tissue>
    </source>
</reference>
<evidence type="ECO:0000256" key="1">
    <source>
        <dbReference type="ARBA" id="ARBA00008361"/>
    </source>
</evidence>
<dbReference type="Gene3D" id="3.40.50.150">
    <property type="entry name" value="Vaccinia Virus protein VP39"/>
    <property type="match status" value="1"/>
</dbReference>
<evidence type="ECO:0000256" key="7">
    <source>
        <dbReference type="ARBA" id="ARBA00023136"/>
    </source>
</evidence>
<keyword evidence="7 11" id="KW-0472">Membrane</keyword>
<evidence type="ECO:0000256" key="9">
    <source>
        <dbReference type="ARBA" id="ARBA00060399"/>
    </source>
</evidence>
<feature type="compositionally biased region" description="Polar residues" evidence="10">
    <location>
        <begin position="264"/>
        <end position="295"/>
    </location>
</feature>
<dbReference type="OrthoDB" id="2013972at2759"/>
<comment type="similarity">
    <text evidence="1">Belongs to the methyltransferase superfamily.</text>
</comment>
<keyword evidence="2 12" id="KW-0489">Methyltransferase</keyword>
<evidence type="ECO:0000256" key="6">
    <source>
        <dbReference type="ARBA" id="ARBA00022989"/>
    </source>
</evidence>
<gene>
    <name evidence="12" type="ORF">DEO72_LG2g5210</name>
</gene>
<feature type="transmembrane region" description="Helical" evidence="11">
    <location>
        <begin position="21"/>
        <end position="43"/>
    </location>
</feature>
<dbReference type="Gramene" id="Vigun03g061800.1.v1.2">
    <property type="protein sequence ID" value="Vigun03g061800.1.v1.2"/>
    <property type="gene ID" value="Vigun03g061800.v1.2"/>
</dbReference>
<dbReference type="GO" id="GO:0032259">
    <property type="term" value="P:methylation"/>
    <property type="evidence" value="ECO:0007669"/>
    <property type="project" value="UniProtKB-KW"/>
</dbReference>
<evidence type="ECO:0000313" key="12">
    <source>
        <dbReference type="EMBL" id="QCD84852.1"/>
    </source>
</evidence>
<evidence type="ECO:0000256" key="10">
    <source>
        <dbReference type="SAM" id="MobiDB-lite"/>
    </source>
</evidence>
<evidence type="ECO:0000256" key="5">
    <source>
        <dbReference type="ARBA" id="ARBA00022968"/>
    </source>
</evidence>
<dbReference type="GO" id="GO:0008168">
    <property type="term" value="F:methyltransferase activity"/>
    <property type="evidence" value="ECO:0007669"/>
    <property type="project" value="UniProtKB-KW"/>
</dbReference>